<evidence type="ECO:0000256" key="1">
    <source>
        <dbReference type="ARBA" id="ARBA00038464"/>
    </source>
</evidence>
<evidence type="ECO:0000313" key="5">
    <source>
        <dbReference type="Proteomes" id="UP000502823"/>
    </source>
</evidence>
<dbReference type="PANTHER" id="PTHR23509:SF48">
    <property type="entry name" value="INTRACELLULAR PHOSPHOLIPASE A1"/>
    <property type="match status" value="1"/>
</dbReference>
<comment type="caution">
    <text evidence="4">The sequence shown here is derived from an EMBL/GenBank/DDBJ whole genome shotgun (WGS) entry which is preliminary data.</text>
</comment>
<dbReference type="GO" id="GO:0046872">
    <property type="term" value="F:metal ion binding"/>
    <property type="evidence" value="ECO:0007669"/>
    <property type="project" value="InterPro"/>
</dbReference>
<dbReference type="Pfam" id="PF02862">
    <property type="entry name" value="DDHD"/>
    <property type="match status" value="2"/>
</dbReference>
<feature type="domain" description="DDHD" evidence="3">
    <location>
        <begin position="492"/>
        <end position="693"/>
    </location>
</feature>
<dbReference type="InterPro" id="IPR004177">
    <property type="entry name" value="DDHD_dom"/>
</dbReference>
<feature type="non-terminal residue" evidence="4">
    <location>
        <position position="715"/>
    </location>
</feature>
<reference evidence="5" key="1">
    <citation type="submission" date="2020-01" db="EMBL/GenBank/DDBJ databases">
        <title>Draft genome sequence of the Termite Coptotermes fromosanus.</title>
        <authorList>
            <person name="Itakura S."/>
            <person name="Yosikawa Y."/>
            <person name="Umezawa K."/>
        </authorList>
    </citation>
    <scope>NUCLEOTIDE SEQUENCE [LARGE SCALE GENOMIC DNA]</scope>
</reference>
<evidence type="ECO:0000256" key="2">
    <source>
        <dbReference type="SAM" id="MobiDB-lite"/>
    </source>
</evidence>
<dbReference type="Proteomes" id="UP000502823">
    <property type="component" value="Unassembled WGS sequence"/>
</dbReference>
<name>A0A6L2PZK4_COPFO</name>
<dbReference type="GO" id="GO:0004620">
    <property type="term" value="F:phospholipase activity"/>
    <property type="evidence" value="ECO:0007669"/>
    <property type="project" value="TreeGrafter"/>
</dbReference>
<organism evidence="4 5">
    <name type="scientific">Coptotermes formosanus</name>
    <name type="common">Formosan subterranean termite</name>
    <dbReference type="NCBI Taxonomy" id="36987"/>
    <lineage>
        <taxon>Eukaryota</taxon>
        <taxon>Metazoa</taxon>
        <taxon>Ecdysozoa</taxon>
        <taxon>Arthropoda</taxon>
        <taxon>Hexapoda</taxon>
        <taxon>Insecta</taxon>
        <taxon>Pterygota</taxon>
        <taxon>Neoptera</taxon>
        <taxon>Polyneoptera</taxon>
        <taxon>Dictyoptera</taxon>
        <taxon>Blattodea</taxon>
        <taxon>Blattoidea</taxon>
        <taxon>Termitoidae</taxon>
        <taxon>Rhinotermitidae</taxon>
        <taxon>Coptotermes</taxon>
    </lineage>
</organism>
<evidence type="ECO:0000259" key="3">
    <source>
        <dbReference type="PROSITE" id="PS51043"/>
    </source>
</evidence>
<dbReference type="PANTHER" id="PTHR23509">
    <property type="entry name" value="PA-PL1 PHOSPHOLIPASE FAMILY"/>
    <property type="match status" value="1"/>
</dbReference>
<dbReference type="InterPro" id="IPR058055">
    <property type="entry name" value="PA-PLA1"/>
</dbReference>
<sequence length="715" mass="81106">MNFNSSNEGSVNSAYELNEEFGEISRPSDSVFEYCEGDDVLYVTKEEIVPENFCYVGEDGPPLDSRASLSAGILAGAWEPPAPDSKFMDGVVSELRPEEVRWFYKSCSDKRWIEFSGYDSLRIESKYRHSYCEWQCYNTTYSNQENTSESYSGNASPIDKSALPVESSNIVGSRYDCNEASAAETDSEQHRIVVRGGMYEVDLNTCKCDSIYWPGRGEECVITRGVWFYDGSWQPIDSEYSNSLEDAHLELFCGKKLSDYVIDPSNKTPKAVLHTKSFTEFHVDWYSPTEVYLYSEATPSKLVRTFTQRLGFQKPAGYRLYRGYKLHATESDRPVDITHLVFVIHGIGQKMDTGRIIRNTSVFRECVTWLKQKYFAASEYRAEFFPVEWRSSLKLDGDIVEAITPHKLQTLRQLLNSSAMDIMYYTSPLYGCEVQRGLSEELNRLYTMFTQRNPYFTSRGGKVSVIAHSLGCVIVYDIVTGWRPDSWQVSKCYCSIDNLFCLGSPLSVFLALRMRNPQAPGHVETILPPFLCNRFYNVFHPSDPVAYRMEPLFLRNYSRIAPLQIQAYNAATRVDYKDMPLEPLVPEITSGGSAGISSRREGMEELEADSSSSTPTKSWRIWGLMRLNWKPQDEADGTGSPQFDALPAGQHQRLDYVLRDTNLGGSYLSALTSHTAYWSNYDVAYFVLSRLFHDLGSPANVSQQSQASTEATSVN</sequence>
<dbReference type="EMBL" id="BLKM01000655">
    <property type="protein sequence ID" value="GFG36712.1"/>
    <property type="molecule type" value="Genomic_DNA"/>
</dbReference>
<dbReference type="OrthoDB" id="69269at2759"/>
<dbReference type="AlphaFoldDB" id="A0A6L2PZK4"/>
<dbReference type="InterPro" id="IPR029058">
    <property type="entry name" value="AB_hydrolase_fold"/>
</dbReference>
<evidence type="ECO:0000313" key="4">
    <source>
        <dbReference type="EMBL" id="GFG36712.1"/>
    </source>
</evidence>
<dbReference type="PROSITE" id="PS51043">
    <property type="entry name" value="DDHD"/>
    <property type="match status" value="1"/>
</dbReference>
<feature type="region of interest" description="Disordered" evidence="2">
    <location>
        <begin position="592"/>
        <end position="616"/>
    </location>
</feature>
<proteinExistence type="inferred from homology"/>
<protein>
    <recommendedName>
        <fullName evidence="3">DDHD domain-containing protein</fullName>
    </recommendedName>
</protein>
<dbReference type="InParanoid" id="A0A6L2PZK4"/>
<gene>
    <name evidence="4" type="ORF">Cfor_09430</name>
</gene>
<dbReference type="SUPFAM" id="SSF53474">
    <property type="entry name" value="alpha/beta-Hydrolases"/>
    <property type="match status" value="1"/>
</dbReference>
<dbReference type="GO" id="GO:0005737">
    <property type="term" value="C:cytoplasm"/>
    <property type="evidence" value="ECO:0007669"/>
    <property type="project" value="TreeGrafter"/>
</dbReference>
<comment type="similarity">
    <text evidence="1">Belongs to the PA-PLA1 family.</text>
</comment>
<keyword evidence="5" id="KW-1185">Reference proteome</keyword>
<dbReference type="SMART" id="SM01127">
    <property type="entry name" value="DDHD"/>
    <property type="match status" value="1"/>
</dbReference>
<accession>A0A6L2PZK4</accession>